<evidence type="ECO:0000313" key="3">
    <source>
        <dbReference type="EMBL" id="XBM48307.1"/>
    </source>
</evidence>
<dbReference type="EMBL" id="CP157390">
    <property type="protein sequence ID" value="XBM48307.1"/>
    <property type="molecule type" value="Genomic_DNA"/>
</dbReference>
<evidence type="ECO:0000256" key="2">
    <source>
        <dbReference type="SAM" id="Phobius"/>
    </source>
</evidence>
<feature type="compositionally biased region" description="Low complexity" evidence="1">
    <location>
        <begin position="75"/>
        <end position="87"/>
    </location>
</feature>
<feature type="transmembrane region" description="Helical" evidence="2">
    <location>
        <begin position="33"/>
        <end position="54"/>
    </location>
</feature>
<proteinExistence type="predicted"/>
<protein>
    <submittedName>
        <fullName evidence="3">Uncharacterized protein</fullName>
    </submittedName>
</protein>
<keyword evidence="2" id="KW-1133">Transmembrane helix</keyword>
<name>A0AAU7GAQ7_9MICO</name>
<accession>A0AAU7GAQ7</accession>
<gene>
    <name evidence="3" type="ORF">AAME72_00245</name>
</gene>
<sequence>MADLLLRGSAWLAATPSPTPTGGPNADDVTPGIVGFVVTFLLAVVVVLLVIDMVRRIRRVRYRAEIAEKLDAEQAAAAGGPVDGAAGDDARTDSGADDDDAPRR</sequence>
<feature type="compositionally biased region" description="Acidic residues" evidence="1">
    <location>
        <begin position="95"/>
        <end position="104"/>
    </location>
</feature>
<organism evidence="3">
    <name type="scientific">Leifsonia sp. NPDC080035</name>
    <dbReference type="NCBI Taxonomy" id="3143936"/>
    <lineage>
        <taxon>Bacteria</taxon>
        <taxon>Bacillati</taxon>
        <taxon>Actinomycetota</taxon>
        <taxon>Actinomycetes</taxon>
        <taxon>Micrococcales</taxon>
        <taxon>Microbacteriaceae</taxon>
        <taxon>Leifsonia</taxon>
    </lineage>
</organism>
<keyword evidence="2" id="KW-0472">Membrane</keyword>
<evidence type="ECO:0000256" key="1">
    <source>
        <dbReference type="SAM" id="MobiDB-lite"/>
    </source>
</evidence>
<feature type="region of interest" description="Disordered" evidence="1">
    <location>
        <begin position="75"/>
        <end position="104"/>
    </location>
</feature>
<reference evidence="3" key="1">
    <citation type="submission" date="2024-05" db="EMBL/GenBank/DDBJ databases">
        <title>The Natural Products Discovery Center: Release of the First 8490 Sequenced Strains for Exploring Actinobacteria Biosynthetic Diversity.</title>
        <authorList>
            <person name="Kalkreuter E."/>
            <person name="Kautsar S.A."/>
            <person name="Yang D."/>
            <person name="Bader C.D."/>
            <person name="Teijaro C.N."/>
            <person name="Fluegel L."/>
            <person name="Davis C.M."/>
            <person name="Simpson J.R."/>
            <person name="Lauterbach L."/>
            <person name="Steele A.D."/>
            <person name="Gui C."/>
            <person name="Meng S."/>
            <person name="Li G."/>
            <person name="Viehrig K."/>
            <person name="Ye F."/>
            <person name="Su P."/>
            <person name="Kiefer A.F."/>
            <person name="Nichols A."/>
            <person name="Cepeda A.J."/>
            <person name="Yan W."/>
            <person name="Fan B."/>
            <person name="Jiang Y."/>
            <person name="Adhikari A."/>
            <person name="Zheng C.-J."/>
            <person name="Schuster L."/>
            <person name="Cowan T.M."/>
            <person name="Smanski M.J."/>
            <person name="Chevrette M.G."/>
            <person name="de Carvalho L.P.S."/>
            <person name="Shen B."/>
        </authorList>
    </citation>
    <scope>NUCLEOTIDE SEQUENCE</scope>
    <source>
        <strain evidence="3">NPDC080035</strain>
    </source>
</reference>
<dbReference type="AlphaFoldDB" id="A0AAU7GAQ7"/>
<dbReference type="RefSeq" id="WP_348788259.1">
    <property type="nucleotide sequence ID" value="NZ_CP157390.1"/>
</dbReference>
<keyword evidence="2" id="KW-0812">Transmembrane</keyword>